<keyword evidence="5 9" id="KW-0378">Hydrolase</keyword>
<organism evidence="14 15">
    <name type="scientific">Candidatus Woesebacteria bacterium RIFOXYB1_FULL_38_16</name>
    <dbReference type="NCBI Taxonomy" id="1802538"/>
    <lineage>
        <taxon>Bacteria</taxon>
        <taxon>Candidatus Woeseibacteriota</taxon>
    </lineage>
</organism>
<dbReference type="PIRSF" id="PIRSF004803">
    <property type="entry name" value="RnjA"/>
    <property type="match status" value="1"/>
</dbReference>
<keyword evidence="9" id="KW-0698">rRNA processing</keyword>
<name>A0A1F8CWA3_9BACT</name>
<comment type="subunit">
    <text evidence="9">Homodimer, may be a subunit of the RNA degradosome.</text>
</comment>
<protein>
    <recommendedName>
        <fullName evidence="9">Ribonuclease J</fullName>
        <shortName evidence="9">RNase J</shortName>
        <ecNumber evidence="9">3.1.-.-</ecNumber>
    </recommendedName>
</protein>
<dbReference type="GO" id="GO:0004534">
    <property type="term" value="F:5'-3' RNA exonuclease activity"/>
    <property type="evidence" value="ECO:0007669"/>
    <property type="project" value="UniProtKB-UniRule"/>
</dbReference>
<evidence type="ECO:0000256" key="1">
    <source>
        <dbReference type="ARBA" id="ARBA00022490"/>
    </source>
</evidence>
<dbReference type="CDD" id="cd07714">
    <property type="entry name" value="RNaseJ_MBL-fold"/>
    <property type="match status" value="1"/>
</dbReference>
<evidence type="ECO:0000313" key="15">
    <source>
        <dbReference type="Proteomes" id="UP000178999"/>
    </source>
</evidence>
<dbReference type="InterPro" id="IPR030854">
    <property type="entry name" value="RNase_J_bac"/>
</dbReference>
<dbReference type="InterPro" id="IPR042173">
    <property type="entry name" value="RNase_J_2"/>
</dbReference>
<dbReference type="InterPro" id="IPR001279">
    <property type="entry name" value="Metallo-B-lactamas"/>
</dbReference>
<comment type="cofactor">
    <cofactor evidence="12">
        <name>Ca(2+)</name>
        <dbReference type="ChEBI" id="CHEBI:29108"/>
    </cofactor>
    <text evidence="12">Binds 1 Ca(2+) cation per subunit. Seen in 1 crystal structure, it is not clear if it is physiologically important.</text>
</comment>
<evidence type="ECO:0000256" key="6">
    <source>
        <dbReference type="ARBA" id="ARBA00022833"/>
    </source>
</evidence>
<feature type="binding site" evidence="11">
    <location>
        <begin position="244"/>
        <end position="246"/>
    </location>
    <ligand>
        <name>substrate</name>
    </ligand>
</feature>
<dbReference type="GO" id="GO:0003723">
    <property type="term" value="F:RNA binding"/>
    <property type="evidence" value="ECO:0007669"/>
    <property type="project" value="UniProtKB-UniRule"/>
</dbReference>
<evidence type="ECO:0000256" key="4">
    <source>
        <dbReference type="ARBA" id="ARBA00022759"/>
    </source>
</evidence>
<dbReference type="AlphaFoldDB" id="A0A1F8CWA3"/>
<feature type="binding site" evidence="9 11">
    <location>
        <begin position="378"/>
        <end position="382"/>
    </location>
    <ligand>
        <name>substrate</name>
    </ligand>
</feature>
<dbReference type="InterPro" id="IPR041636">
    <property type="entry name" value="RNase_J_C"/>
</dbReference>
<evidence type="ECO:0000256" key="2">
    <source>
        <dbReference type="ARBA" id="ARBA00022722"/>
    </source>
</evidence>
<feature type="binding site" evidence="12">
    <location>
        <position position="175"/>
    </location>
    <ligand>
        <name>Zn(2+)</name>
        <dbReference type="ChEBI" id="CHEBI:29105"/>
        <label>1</label>
        <note>catalytic</note>
    </ligand>
</feature>
<keyword evidence="3 12" id="KW-0479">Metal-binding</keyword>
<dbReference type="Pfam" id="PF22505">
    <property type="entry name" value="RNase_J_b_CASP"/>
    <property type="match status" value="1"/>
</dbReference>
<evidence type="ECO:0000256" key="3">
    <source>
        <dbReference type="ARBA" id="ARBA00022723"/>
    </source>
</evidence>
<keyword evidence="6 12" id="KW-0862">Zinc</keyword>
<feature type="binding site" evidence="12">
    <location>
        <position position="85"/>
    </location>
    <ligand>
        <name>Zn(2+)</name>
        <dbReference type="ChEBI" id="CHEBI:29105"/>
        <label>1</label>
        <note>catalytic</note>
    </ligand>
</feature>
<feature type="active site" description="Proton acceptor" evidence="10">
    <location>
        <position position="382"/>
    </location>
</feature>
<evidence type="ECO:0000256" key="7">
    <source>
        <dbReference type="ARBA" id="ARBA00022839"/>
    </source>
</evidence>
<feature type="binding site" evidence="12">
    <location>
        <position position="87"/>
    </location>
    <ligand>
        <name>Zn(2+)</name>
        <dbReference type="ChEBI" id="CHEBI:29105"/>
        <label>1</label>
        <note>catalytic</note>
    </ligand>
</feature>
<keyword evidence="7 9" id="KW-0269">Exonuclease</keyword>
<feature type="binding site" evidence="12">
    <location>
        <position position="60"/>
    </location>
    <ligand>
        <name>Ca(2+)</name>
        <dbReference type="ChEBI" id="CHEBI:29108"/>
    </ligand>
</feature>
<dbReference type="InterPro" id="IPR004613">
    <property type="entry name" value="RNase_J"/>
</dbReference>
<evidence type="ECO:0000256" key="9">
    <source>
        <dbReference type="HAMAP-Rule" id="MF_01491"/>
    </source>
</evidence>
<dbReference type="PANTHER" id="PTHR43694:SF1">
    <property type="entry name" value="RIBONUCLEASE J"/>
    <property type="match status" value="1"/>
</dbReference>
<feature type="binding site" evidence="12">
    <location>
        <position position="153"/>
    </location>
    <ligand>
        <name>Zn(2+)</name>
        <dbReference type="ChEBI" id="CHEBI:29105"/>
        <label>1</label>
        <note>catalytic</note>
    </ligand>
</feature>
<feature type="binding site" evidence="12">
    <location>
        <position position="89"/>
    </location>
    <ligand>
        <name>Zn(2+)</name>
        <dbReference type="ChEBI" id="CHEBI:29105"/>
        <label>1</label>
        <note>catalytic</note>
    </ligand>
</feature>
<dbReference type="GO" id="GO:0008270">
    <property type="term" value="F:zinc ion binding"/>
    <property type="evidence" value="ECO:0007669"/>
    <property type="project" value="InterPro"/>
</dbReference>
<evidence type="ECO:0000256" key="8">
    <source>
        <dbReference type="ARBA" id="ARBA00022884"/>
    </source>
</evidence>
<dbReference type="NCBIfam" id="TIGR00649">
    <property type="entry name" value="MG423"/>
    <property type="match status" value="1"/>
</dbReference>
<comment type="cofactor">
    <cofactor evidence="12">
        <name>Zn(2+)</name>
        <dbReference type="ChEBI" id="CHEBI:29105"/>
    </cofactor>
    <text evidence="12">Binds 2 Zn(2+) ions per subunit. It is not clear if Zn(2+) or Mg(2+) is physiologically important.</text>
</comment>
<comment type="function">
    <text evidence="9">An RNase that has 5'-3' exonuclease and possibly endonuclease activity. Involved in maturation of rRNA and in some organisms also mRNA maturation and/or decay.</text>
</comment>
<dbReference type="GO" id="GO:0006364">
    <property type="term" value="P:rRNA processing"/>
    <property type="evidence" value="ECO:0007669"/>
    <property type="project" value="UniProtKB-UniRule"/>
</dbReference>
<dbReference type="GO" id="GO:0004521">
    <property type="term" value="F:RNA endonuclease activity"/>
    <property type="evidence" value="ECO:0007669"/>
    <property type="project" value="UniProtKB-UniRule"/>
</dbReference>
<keyword evidence="1 9" id="KW-0963">Cytoplasm</keyword>
<dbReference type="STRING" id="1802538.A2382_05000"/>
<dbReference type="EMBL" id="MGHY01000005">
    <property type="protein sequence ID" value="OGM80079.1"/>
    <property type="molecule type" value="Genomic_DNA"/>
</dbReference>
<comment type="subcellular location">
    <subcellularLocation>
        <location evidence="9">Cytoplasm</location>
    </subcellularLocation>
</comment>
<comment type="similarity">
    <text evidence="9">Belongs to the metallo-beta-lactamase superfamily. RNA-metabolizing metallo-beta-lactamase-like family. Bacterial RNase J subfamily.</text>
</comment>
<dbReference type="EC" id="3.1.-.-" evidence="9"/>
<keyword evidence="2 9" id="KW-0540">Nuclease</keyword>
<sequence>MNKLKQKGRRFLDRRNGKKLKFIALSGTTGVTESFFVYEYGNDMIIVDCGVGFPEPDMYGVDLVIPDFSYIKENRHKLRGILITHGHEDHLGALPFLLDQVSAPVYASKLTIGFIDDKLKDYGVKKHDLHVIDVAHDVLTLGVFKVSSFRVSHSVPDTLAYVIDTPVGTLFHVSDYKFDWTPVDGKPFDVLKAATLASRGVLAMASDCLGSTHAGYTESERAIEGRLEPIINNAKGQVFFTTISSNISRMQQAMNVAQKEGRRVCLVGRSIEHKAEIARDLGYLKWEKGLVVGMKQARRLKKNEIVYIVSGSYGQPGSALYRVAMGEHQFMKAEREDTVIFSGDPAPPGSKANVDFLVDRLLELEVDVHYYDMQEDLHVSGHGSQQDITMLLGIVKPKFLVPIGGTIRHMRGYRLLAKQMGYKDQEVLELTPGTVIEYSENNARVAGKVPVQNVLVDGLGIGDVGNVVLRDRQKLANDGIAIVVLQLDKNKEKLIDDPVVFSRGFVFEKETKDFLNFSGKKLREKLEGRRIIGAGQLRNETVDFLERFYFEQTGRRPMVLPVVVEV</sequence>
<dbReference type="PANTHER" id="PTHR43694">
    <property type="entry name" value="RIBONUCLEASE J"/>
    <property type="match status" value="1"/>
</dbReference>
<dbReference type="HAMAP" id="MF_01491">
    <property type="entry name" value="RNase_J_bact"/>
    <property type="match status" value="1"/>
</dbReference>
<evidence type="ECO:0000256" key="5">
    <source>
        <dbReference type="ARBA" id="ARBA00022801"/>
    </source>
</evidence>
<dbReference type="Pfam" id="PF17770">
    <property type="entry name" value="RNase_J_C"/>
    <property type="match status" value="1"/>
</dbReference>
<dbReference type="SMART" id="SM00849">
    <property type="entry name" value="Lactamase_B"/>
    <property type="match status" value="1"/>
</dbReference>
<feature type="binding site" evidence="12">
    <location>
        <position position="457"/>
    </location>
    <ligand>
        <name>Ca(2+)</name>
        <dbReference type="ChEBI" id="CHEBI:29108"/>
    </ligand>
</feature>
<dbReference type="SUPFAM" id="SSF56281">
    <property type="entry name" value="Metallo-hydrolase/oxidoreductase"/>
    <property type="match status" value="1"/>
</dbReference>
<dbReference type="Gene3D" id="3.40.50.10710">
    <property type="entry name" value="Metallo-hydrolase/oxidoreductase"/>
    <property type="match status" value="1"/>
</dbReference>
<keyword evidence="8 9" id="KW-0694">RNA-binding</keyword>
<evidence type="ECO:0000313" key="14">
    <source>
        <dbReference type="EMBL" id="OGM80079.1"/>
    </source>
</evidence>
<gene>
    <name evidence="9" type="primary">rnj</name>
    <name evidence="14" type="ORF">A2382_05000</name>
</gene>
<dbReference type="Gene3D" id="3.10.20.580">
    <property type="match status" value="1"/>
</dbReference>
<feature type="binding site" evidence="12">
    <location>
        <position position="90"/>
    </location>
    <ligand>
        <name>Zn(2+)</name>
        <dbReference type="ChEBI" id="CHEBI:29105"/>
        <label>1</label>
        <note>catalytic</note>
    </ligand>
</feature>
<dbReference type="Pfam" id="PF00753">
    <property type="entry name" value="Lactamase_B"/>
    <property type="match status" value="1"/>
</dbReference>
<accession>A0A1F8CWA3</accession>
<feature type="binding site" evidence="12">
    <location>
        <position position="62"/>
    </location>
    <ligand>
        <name>Ca(2+)</name>
        <dbReference type="ChEBI" id="CHEBI:29108"/>
    </ligand>
</feature>
<keyword evidence="4 9" id="KW-0255">Endonuclease</keyword>
<reference evidence="14 15" key="1">
    <citation type="journal article" date="2016" name="Nat. Commun.">
        <title>Thousands of microbial genomes shed light on interconnected biogeochemical processes in an aquifer system.</title>
        <authorList>
            <person name="Anantharaman K."/>
            <person name="Brown C.T."/>
            <person name="Hug L.A."/>
            <person name="Sharon I."/>
            <person name="Castelle C.J."/>
            <person name="Probst A.J."/>
            <person name="Thomas B.C."/>
            <person name="Singh A."/>
            <person name="Wilkins M.J."/>
            <person name="Karaoz U."/>
            <person name="Brodie E.L."/>
            <person name="Williams K.H."/>
            <person name="Hubbard S.S."/>
            <person name="Banfield J.F."/>
        </authorList>
    </citation>
    <scope>NUCLEOTIDE SEQUENCE [LARGE SCALE GENOMIC DNA]</scope>
</reference>
<feature type="domain" description="Metallo-beta-lactamase" evidence="13">
    <location>
        <begin position="32"/>
        <end position="213"/>
    </location>
</feature>
<keyword evidence="12" id="KW-0106">Calcium</keyword>
<dbReference type="Proteomes" id="UP000178999">
    <property type="component" value="Unassembled WGS sequence"/>
</dbReference>
<dbReference type="InterPro" id="IPR011108">
    <property type="entry name" value="RMMBL"/>
</dbReference>
<evidence type="ECO:0000259" key="13">
    <source>
        <dbReference type="SMART" id="SM00849"/>
    </source>
</evidence>
<comment type="caution">
    <text evidence="14">The sequence shown here is derived from an EMBL/GenBank/DDBJ whole genome shotgun (WGS) entry which is preliminary data.</text>
</comment>
<dbReference type="Gene3D" id="3.60.15.10">
    <property type="entry name" value="Ribonuclease Z/Hydroxyacylglutathione hydrolase-like"/>
    <property type="match status" value="1"/>
</dbReference>
<proteinExistence type="inferred from homology"/>
<evidence type="ECO:0000256" key="12">
    <source>
        <dbReference type="PIRSR" id="PIRSR004803-3"/>
    </source>
</evidence>
<feature type="active site" description="Proton donor" evidence="10">
    <location>
        <position position="207"/>
    </location>
</feature>
<evidence type="ECO:0000256" key="10">
    <source>
        <dbReference type="PIRSR" id="PIRSR004803-1"/>
    </source>
</evidence>
<dbReference type="GO" id="GO:0005737">
    <property type="term" value="C:cytoplasm"/>
    <property type="evidence" value="ECO:0007669"/>
    <property type="project" value="UniProtKB-SubCell"/>
</dbReference>
<dbReference type="Pfam" id="PF07521">
    <property type="entry name" value="RMMBL"/>
    <property type="match status" value="1"/>
</dbReference>
<evidence type="ECO:0000256" key="11">
    <source>
        <dbReference type="PIRSR" id="PIRSR004803-2"/>
    </source>
</evidence>
<dbReference type="InterPro" id="IPR036866">
    <property type="entry name" value="RibonucZ/Hydroxyglut_hydro"/>
</dbReference>
<dbReference type="InterPro" id="IPR055132">
    <property type="entry name" value="RNase_J_b_CASP"/>
</dbReference>